<protein>
    <recommendedName>
        <fullName evidence="3">PsbP C-terminal domain-containing protein</fullName>
    </recommendedName>
</protein>
<comment type="caution">
    <text evidence="1">The sequence shown here is derived from an EMBL/GenBank/DDBJ whole genome shotgun (WGS) entry which is preliminary data.</text>
</comment>
<proteinExistence type="predicted"/>
<name>A0A1F7JD64_9BACT</name>
<dbReference type="EMBL" id="MGAV01000018">
    <property type="protein sequence ID" value="OGK53536.1"/>
    <property type="molecule type" value="Genomic_DNA"/>
</dbReference>
<dbReference type="Proteomes" id="UP000177418">
    <property type="component" value="Unassembled WGS sequence"/>
</dbReference>
<sequence length="220" mass="25012">MLSLASIALLVVFLGVVFFLYMKSSKKSEVVFPAGLNYTGTETTPMPTTPPKKEYNWGQLSSAGDWGTFVSQRKQYTFNHPKELYPLIFPGDVNDSMTFDIADVPVQLNLMVLVENISNYDPKLAGQQEKFAKDYWKFFGGLKQMNTFEPYKTEKGLNGFKVNYVTRSGAITNDSYFLMIPGDKNRVIHFVNIFPKEAEILFTRILNSLDFKIPTPEPTK</sequence>
<organism evidence="1 2">
    <name type="scientific">Candidatus Roizmanbacteria bacterium RIFCSPLOWO2_02_FULL_36_11</name>
    <dbReference type="NCBI Taxonomy" id="1802071"/>
    <lineage>
        <taxon>Bacteria</taxon>
        <taxon>Candidatus Roizmaniibacteriota</taxon>
    </lineage>
</organism>
<evidence type="ECO:0008006" key="3">
    <source>
        <dbReference type="Google" id="ProtNLM"/>
    </source>
</evidence>
<evidence type="ECO:0000313" key="1">
    <source>
        <dbReference type="EMBL" id="OGK53536.1"/>
    </source>
</evidence>
<gene>
    <name evidence="1" type="ORF">A3H78_04910</name>
</gene>
<accession>A0A1F7JD64</accession>
<reference evidence="1 2" key="1">
    <citation type="journal article" date="2016" name="Nat. Commun.">
        <title>Thousands of microbial genomes shed light on interconnected biogeochemical processes in an aquifer system.</title>
        <authorList>
            <person name="Anantharaman K."/>
            <person name="Brown C.T."/>
            <person name="Hug L.A."/>
            <person name="Sharon I."/>
            <person name="Castelle C.J."/>
            <person name="Probst A.J."/>
            <person name="Thomas B.C."/>
            <person name="Singh A."/>
            <person name="Wilkins M.J."/>
            <person name="Karaoz U."/>
            <person name="Brodie E.L."/>
            <person name="Williams K.H."/>
            <person name="Hubbard S.S."/>
            <person name="Banfield J.F."/>
        </authorList>
    </citation>
    <scope>NUCLEOTIDE SEQUENCE [LARGE SCALE GENOMIC DNA]</scope>
</reference>
<dbReference type="AlphaFoldDB" id="A0A1F7JD64"/>
<evidence type="ECO:0000313" key="2">
    <source>
        <dbReference type="Proteomes" id="UP000177418"/>
    </source>
</evidence>